<feature type="domain" description="Transglutaminase-like" evidence="2">
    <location>
        <begin position="892"/>
        <end position="972"/>
    </location>
</feature>
<proteinExistence type="predicted"/>
<dbReference type="Gene3D" id="3.10.620.30">
    <property type="match status" value="1"/>
</dbReference>
<evidence type="ECO:0000259" key="4">
    <source>
        <dbReference type="Pfam" id="PF12970"/>
    </source>
</evidence>
<dbReference type="Pfam" id="PF01841">
    <property type="entry name" value="Transglut_core"/>
    <property type="match status" value="1"/>
</dbReference>
<dbReference type="Pfam" id="PF12970">
    <property type="entry name" value="DUF3858"/>
    <property type="match status" value="1"/>
</dbReference>
<dbReference type="Pfam" id="PF12969">
    <property type="entry name" value="DUF3857"/>
    <property type="match status" value="1"/>
</dbReference>
<dbReference type="AlphaFoldDB" id="A0A4U1JBH9"/>
<dbReference type="InterPro" id="IPR002931">
    <property type="entry name" value="Transglutaminase-like"/>
</dbReference>
<feature type="repeat" description="TPR" evidence="1">
    <location>
        <begin position="556"/>
        <end position="589"/>
    </location>
</feature>
<keyword evidence="1" id="KW-0802">TPR repeat</keyword>
<evidence type="ECO:0000313" key="5">
    <source>
        <dbReference type="EMBL" id="TKD07387.1"/>
    </source>
</evidence>
<dbReference type="InterPro" id="IPR038765">
    <property type="entry name" value="Papain-like_cys_pep_sf"/>
</dbReference>
<reference evidence="5 6" key="1">
    <citation type="submission" date="2019-04" db="EMBL/GenBank/DDBJ databases">
        <authorList>
            <person name="Li Y."/>
            <person name="Wang J."/>
        </authorList>
    </citation>
    <scope>NUCLEOTIDE SEQUENCE [LARGE SCALE GENOMIC DNA]</scope>
    <source>
        <strain evidence="5 6">DSM 14668</strain>
    </source>
</reference>
<dbReference type="PROSITE" id="PS50005">
    <property type="entry name" value="TPR"/>
    <property type="match status" value="1"/>
</dbReference>
<dbReference type="SUPFAM" id="SSF54001">
    <property type="entry name" value="Cysteine proteinases"/>
    <property type="match status" value="1"/>
</dbReference>
<dbReference type="Pfam" id="PF14559">
    <property type="entry name" value="TPR_19"/>
    <property type="match status" value="1"/>
</dbReference>
<feature type="domain" description="DUF3857" evidence="3">
    <location>
        <begin position="678"/>
        <end position="844"/>
    </location>
</feature>
<dbReference type="OrthoDB" id="103430at2"/>
<dbReference type="PANTHER" id="PTHR12558">
    <property type="entry name" value="CELL DIVISION CYCLE 16,23,27"/>
    <property type="match status" value="1"/>
</dbReference>
<sequence>MARDSPTMARKRGALLDRATRAKARFALALTFACCATAPTHPASAEGGTIHPDVLEASAAIASAKGPAAYTALRDLWRTWDRADPTHVEEAIVAATENKALPAPVRVYAELLGAYARRRRGDLEGALARIEKLGFVGRYMTVGPFDNDNKTGFALDYQPEAELSEAIPAGRAYEGKERAVRWRVPPTMSSYGWFDFGDILRPRESVCGYATTFVRTRPGTKARKATLWMGSAGAFKLSYDGEKILEDGAYRELDIDRLATTVTLRPTFSRITVKVCGDEEAPKFALRIGDETGKPDLDVEVRADLEASTEAAAAMKERAKTKEPKEQGRGVVGPVQAFEALTSGKSPAPAALEQYARYLAITGGDPKAEHKARDLARRAAEAEPTVPRLLLAGELAEDRNQRRSWVERASTLAKTNEEKLDVLLSEAHLARTGANWRDAVPIYERILALDPDNLGGTLGLVELSIEAGLKRTALGMLEKAVQKNPRCVSLLSALAAQLRSLGRDTEAEEVEARYAALRFDDAEFLSQKVELAVARRDAAGAERWLNRFLGVDAGSAWARGLAARTYRALGQKDRALATYQQALAMAPEDVQTLRALSDLYGEEGDRDKQLDLLRQILTIVPQAKEVREYVEHIEPKAPRADEAYAWAPEKFLPMRKEPAQGYPMRFMRNLTVTTVYPNGLASRFHQVVFQPLTDESAASARQYDFAYEADRQTVDLRAARVYRANGKIDEAIESGEGAADNPAISMYTSQRAFVVLFPRLNAGDVVELRYRVEDVAPRNERSDYFGEVQYLQNDHPIASSEYVLITPKARRFFIRTDRLPGLVEDVKEDGDKRIYRFTGTNVPALAPEPNMPPWSEVLGTVHVSTFDTWDAVGAWYWGLAREQFDVDDEVRKRARELTKGLTDDAAKVKAIYKFATQTRYVALEFGIEGIRPRRAAQTLARGWGDCKDKATLIVTMLRELGINSTIVLLRTRMRGDIAPEPASLAPFDHAIVYVPSMDLYLDGTAEHTGSMELPVMDRAAIGLLVNEGKPKLVRLPQPPPEQSLTRRHVEVTLADGGSAQLVSDVQVTGAYAPDWRRRYLAEGTRNERASQDLASDFGPIELEKGRAGVETSDLDDVEQAVKIRARGKATSFARREGDALSVPASITPRLVAELAPSSKRTLDVTLTALTSREEEWVIKVPAGMKVRAAPTAQKLDTPFGAFHVTVEQAPGKVTVRTGLSFKKARVTPAEYEAFRSFCEAVDRAFGQRIVVGK</sequence>
<dbReference type="InterPro" id="IPR024618">
    <property type="entry name" value="DUF3857"/>
</dbReference>
<gene>
    <name evidence="5" type="ORF">E8A74_18250</name>
</gene>
<dbReference type="EMBL" id="SSMQ01000017">
    <property type="protein sequence ID" value="TKD07387.1"/>
    <property type="molecule type" value="Genomic_DNA"/>
</dbReference>
<evidence type="ECO:0000313" key="6">
    <source>
        <dbReference type="Proteomes" id="UP000309215"/>
    </source>
</evidence>
<dbReference type="SUPFAM" id="SSF48452">
    <property type="entry name" value="TPR-like"/>
    <property type="match status" value="1"/>
</dbReference>
<organism evidence="5 6">
    <name type="scientific">Polyangium fumosum</name>
    <dbReference type="NCBI Taxonomy" id="889272"/>
    <lineage>
        <taxon>Bacteria</taxon>
        <taxon>Pseudomonadati</taxon>
        <taxon>Myxococcota</taxon>
        <taxon>Polyangia</taxon>
        <taxon>Polyangiales</taxon>
        <taxon>Polyangiaceae</taxon>
        <taxon>Polyangium</taxon>
    </lineage>
</organism>
<feature type="domain" description="DUF3858" evidence="4">
    <location>
        <begin position="1157"/>
        <end position="1238"/>
    </location>
</feature>
<dbReference type="Gene3D" id="2.60.120.1130">
    <property type="match status" value="1"/>
</dbReference>
<dbReference type="Gene3D" id="1.25.40.10">
    <property type="entry name" value="Tetratricopeptide repeat domain"/>
    <property type="match status" value="2"/>
</dbReference>
<dbReference type="PANTHER" id="PTHR12558:SF47">
    <property type="entry name" value="LIPOPOLYSACCHARIDE ASSEMBLY PROTEIN B"/>
    <property type="match status" value="1"/>
</dbReference>
<dbReference type="SMART" id="SM00028">
    <property type="entry name" value="TPR"/>
    <property type="match status" value="2"/>
</dbReference>
<evidence type="ECO:0000259" key="3">
    <source>
        <dbReference type="Pfam" id="PF12969"/>
    </source>
</evidence>
<dbReference type="Gene3D" id="2.60.40.3140">
    <property type="match status" value="1"/>
</dbReference>
<dbReference type="InterPro" id="IPR019734">
    <property type="entry name" value="TPR_rpt"/>
</dbReference>
<accession>A0A4U1JBH9</accession>
<protein>
    <submittedName>
        <fullName evidence="5">DUF3857 domain-containing protein</fullName>
    </submittedName>
</protein>
<dbReference type="Proteomes" id="UP000309215">
    <property type="component" value="Unassembled WGS sequence"/>
</dbReference>
<evidence type="ECO:0000256" key="1">
    <source>
        <dbReference type="PROSITE-ProRule" id="PRU00339"/>
    </source>
</evidence>
<evidence type="ECO:0000259" key="2">
    <source>
        <dbReference type="Pfam" id="PF01841"/>
    </source>
</evidence>
<keyword evidence="6" id="KW-1185">Reference proteome</keyword>
<dbReference type="Pfam" id="PF13181">
    <property type="entry name" value="TPR_8"/>
    <property type="match status" value="1"/>
</dbReference>
<name>A0A4U1JBH9_9BACT</name>
<comment type="caution">
    <text evidence="5">The sequence shown here is derived from an EMBL/GenBank/DDBJ whole genome shotgun (WGS) entry which is preliminary data.</text>
</comment>
<dbReference type="InterPro" id="IPR024544">
    <property type="entry name" value="DUF3858"/>
</dbReference>
<dbReference type="InterPro" id="IPR011990">
    <property type="entry name" value="TPR-like_helical_dom_sf"/>
</dbReference>